<dbReference type="InterPro" id="IPR043128">
    <property type="entry name" value="Rev_trsase/Diguanyl_cyclase"/>
</dbReference>
<dbReference type="PROSITE" id="PS51218">
    <property type="entry name" value="SF3_HELICASE_2"/>
    <property type="match status" value="1"/>
</dbReference>
<keyword evidence="8" id="KW-0378">Hydrolase</keyword>
<evidence type="ECO:0000313" key="18">
    <source>
        <dbReference type="EMBL" id="AHA85556.1"/>
    </source>
</evidence>
<evidence type="ECO:0000256" key="14">
    <source>
        <dbReference type="SAM" id="Phobius"/>
    </source>
</evidence>
<keyword evidence="3" id="KW-0645">Protease</keyword>
<dbReference type="InterPro" id="IPR000605">
    <property type="entry name" value="Helicase_SF3_ssDNA/RNA_vir"/>
</dbReference>
<dbReference type="KEGG" id="vg:22203884"/>
<evidence type="ECO:0000256" key="8">
    <source>
        <dbReference type="ARBA" id="ARBA00022801"/>
    </source>
</evidence>
<dbReference type="Gene3D" id="1.20.960.20">
    <property type="match status" value="1"/>
</dbReference>
<dbReference type="CDD" id="cd23169">
    <property type="entry name" value="ps-ssRNAv-Picornavirales"/>
    <property type="match status" value="1"/>
</dbReference>
<protein>
    <recommendedName>
        <fullName evidence="1">RNA1 polyprotein</fullName>
    </recommendedName>
</protein>
<dbReference type="RefSeq" id="YP_009104369.1">
    <property type="nucleotide sequence ID" value="NC_025479.2"/>
</dbReference>
<dbReference type="InterPro" id="IPR009003">
    <property type="entry name" value="Peptidase_S1_PA"/>
</dbReference>
<dbReference type="GO" id="GO:0005524">
    <property type="term" value="F:ATP binding"/>
    <property type="evidence" value="ECO:0007669"/>
    <property type="project" value="UniProtKB-KW"/>
</dbReference>
<keyword evidence="4" id="KW-0808">Transferase</keyword>
<dbReference type="SUPFAM" id="SSF50494">
    <property type="entry name" value="Trypsin-like serine proteases"/>
    <property type="match status" value="1"/>
</dbReference>
<evidence type="ECO:0000256" key="4">
    <source>
        <dbReference type="ARBA" id="ARBA00022679"/>
    </source>
</evidence>
<feature type="transmembrane region" description="Helical" evidence="14">
    <location>
        <begin position="163"/>
        <end position="183"/>
    </location>
</feature>
<dbReference type="GO" id="GO:0004197">
    <property type="term" value="F:cysteine-type endopeptidase activity"/>
    <property type="evidence" value="ECO:0007669"/>
    <property type="project" value="InterPro"/>
</dbReference>
<dbReference type="GO" id="GO:0003723">
    <property type="term" value="F:RNA binding"/>
    <property type="evidence" value="ECO:0007669"/>
    <property type="project" value="InterPro"/>
</dbReference>
<dbReference type="EMBL" id="KF533719">
    <property type="protein sequence ID" value="AHA85556.1"/>
    <property type="molecule type" value="Genomic_RNA"/>
</dbReference>
<dbReference type="GO" id="GO:0039694">
    <property type="term" value="P:viral RNA genome replication"/>
    <property type="evidence" value="ECO:0007669"/>
    <property type="project" value="InterPro"/>
</dbReference>
<evidence type="ECO:0000256" key="3">
    <source>
        <dbReference type="ARBA" id="ARBA00022670"/>
    </source>
</evidence>
<keyword evidence="14" id="KW-0472">Membrane</keyword>
<keyword evidence="6" id="KW-0548">Nucleotidyltransferase</keyword>
<dbReference type="Pfam" id="PF00910">
    <property type="entry name" value="RNA_helicase"/>
    <property type="match status" value="1"/>
</dbReference>
<feature type="domain" description="RdRp catalytic" evidence="15">
    <location>
        <begin position="1394"/>
        <end position="1529"/>
    </location>
</feature>
<dbReference type="PROSITE" id="PS50507">
    <property type="entry name" value="RDRP_SSRNA_POS"/>
    <property type="match status" value="1"/>
</dbReference>
<keyword evidence="7" id="KW-0547">Nucleotide-binding</keyword>
<evidence type="ECO:0000256" key="9">
    <source>
        <dbReference type="ARBA" id="ARBA00022807"/>
    </source>
</evidence>
<dbReference type="InterPro" id="IPR014759">
    <property type="entry name" value="Helicase_SF3_ssRNA_vir"/>
</dbReference>
<dbReference type="InterPro" id="IPR004004">
    <property type="entry name" value="Helic/Pol/Pept_Calicivir-typ"/>
</dbReference>
<evidence type="ECO:0000256" key="12">
    <source>
        <dbReference type="ARBA" id="ARBA00022989"/>
    </source>
</evidence>
<evidence type="ECO:0000256" key="1">
    <source>
        <dbReference type="ARBA" id="ARBA00020936"/>
    </source>
</evidence>
<dbReference type="GO" id="GO:0006351">
    <property type="term" value="P:DNA-templated transcription"/>
    <property type="evidence" value="ECO:0007669"/>
    <property type="project" value="InterPro"/>
</dbReference>
<evidence type="ECO:0000256" key="10">
    <source>
        <dbReference type="ARBA" id="ARBA00022840"/>
    </source>
</evidence>
<keyword evidence="5 14" id="KW-0812">Transmembrane</keyword>
<evidence type="ECO:0000259" key="16">
    <source>
        <dbReference type="PROSITE" id="PS51218"/>
    </source>
</evidence>
<keyword evidence="2" id="KW-0696">RNA-directed RNA polymerase</keyword>
<feature type="region of interest" description="Disordered" evidence="13">
    <location>
        <begin position="845"/>
        <end position="864"/>
    </location>
</feature>
<feature type="compositionally biased region" description="Polar residues" evidence="13">
    <location>
        <begin position="845"/>
        <end position="859"/>
    </location>
</feature>
<name>A0A0A0P9Y6_9SECO</name>
<dbReference type="InterPro" id="IPR007094">
    <property type="entry name" value="RNA-dir_pol_PSvirus"/>
</dbReference>
<reference evidence="18 19" key="1">
    <citation type="journal article" date="2014" name="PLoS ONE">
        <title>Carrot yellow leaf virus Is Associated with Carrot Internal Necrosis.</title>
        <authorList>
            <person name="Adams I.P."/>
            <person name="Skelton A."/>
            <person name="Macarthur R."/>
            <person name="Hodges T."/>
            <person name="Hinds H."/>
            <person name="Flint L."/>
            <person name="Nath P.D."/>
            <person name="Boonham N."/>
            <person name="Fox A."/>
        </authorList>
    </citation>
    <scope>NUCLEOTIDE SEQUENCE [LARGE SCALE GENOMIC DNA]</scope>
    <source>
        <strain evidence="18">CTV-1_RNA1_H6</strain>
    </source>
</reference>
<keyword evidence="9" id="KW-0788">Thiol protease</keyword>
<sequence length="2192" mass="246703">MSFSTLRNIPKNLVQFSSDVNTLVGNMNNCTQVVHNLEEPIHEVLSKASNTINKFESESLPVLQEMGQNVSSTTDKFSRLFQMLENLIRPLLSINEVFVNMWTSVSKLLLSIFNKTGEGVTSPMIEFLTESIPEDMTLPLVVVIGVSSLVLMSYIVPSSLLQVLLGYMSSIIITIKGFIIGLMPNSWVPSWFNEYSEVATRSLRAQSPPMPTTSEIQSSSFSDILTSVVSVGFISVLYCIVGVNKPGRRNLNPLSEILCATGDHASKINHLFTFFRNVKTTLGETMMWIGEWLCEVTGFASPLSASINAVLNTDLFDWFNKVNEVTSPQNRLNNFASQDFVAKAALLKDKVPLLEAEFAKYPISPFVSTRFSYAVTKLDKILHEATAHKGVGQFRQEPFCVQFFGKPGCGKTTSMNYFITDLLNKMGEPKVNRLYSLSSKDGYWSNYNHQVAVLIDDFGQILDSANQHDDVKDFIFMKSSAPMSLSMAAVEEKGTQFTSKYIFLTSNFDTPKSTSGVMEIQAVQRRRDVLVKVERTGLLSTNCATPVDNLRYTICDSVRPFRPQDEYVDLTYFELLDVVENKCRQHLKKDAWLKQFSEGLVAQAGSLSQEQMADIAVTTVAHIAADRLSKSMLLSSMQMAYTGLLDHQNPFPQDTLPHVHFTMISEDIKVDFLKWQSNLLHHGIKDCDVNSWKERIDEEFRNNFMAWINEYAFDEKAFFQARSIGKGSLQDFVTSDDPDALSEFRRSRPISQFAFALIVRNFNALREKAKNPKKGKLSYVMQVMNYIKSRWESLPLLLRTAIKYYAFYRCTSFAFDTILSFLSPATQNAVVAAGSSTFLQAEARNSGTGNVSGDESTSRGGARARQHRFLAAQSVLSEEWTQWAIKDPFLNDALIKNTVVIRLPQGGIFRGVYVRSGWLLTVGHAFFQMPDGAVFTIIHQHSAIPVAFDKRTSHYKPIEGKDLCLLHVGDIDGLKKDITSHFAKRGHIMCSVGSKAILAKPTNDDKKTGNLISLSLTGVSMLANGAENIEYNTSEFTRVSVSTLPFQFPGQDGDCGSLLMLPSIGNKQPVICGVHCAGYTSSMVKQGHVASYASVIYQEDLISMLPAVKLIPQAPCPLLKQLRVELENPFQIKQVALLGQVPNELSVSVPHKTTLRQSELFHVLSEEIGPHLTEPSLLIKGDRRCTKEGFDPYVAGVQKFNETACCFDMRVAETVMESMSDDLLSKLANIQVPGGKPVVRSEEQILNGIPGEKYYDSMDFSTSCGYPFMIMGFGKNKREFLDGEPGYYLLARDKPVYEEYMAMDDAISQGIVMEMVTCECAKDERLPLEKIYEKPKTRLFTILPFHYNMLVRKYFLDFSATLMRAHNEIPCKVGINPEGIEWTTLANGFVEKSSVGFSADYSSFDGRAPVFIFQWFCDMVDKYYGDKPGSENSLARHALLMMASNHYTLCGDKLFRVVGGMPSGFSLTVLFNSLLNEFYMRYAFEILLRKPANAARTIGMSQTNFNELFVAIYGDDNLVAVPFHLQWYSLPAIAKVLEKVNVVIKNGLDKESDVAVTRFLPLGELTFLSRGFKRHATSYMLAPLKWVSVVEPLRWIRPSPECPAVDALMENVEGALRAAFMHGETQFKVLKDTIVKCLVQRMLPTTGLPTYLQLERNWLREVSGMREDYDCVSVYEGELKSLPTNGPLTREEYEREINLFVPGISFCSARTAKYASLDDYIIVNCLIGVHKTWIRGPNNWRDLENKIWAYTMSAIEVEMQQRMSQNQSTNLLFVCPGGTGMSLVCAALAALATNTYTKAQIISRMRQLTASERLSSFAGGAGHYLLLAAQAGGKYQEGRLENLVYGNNLFDRCLRVGNCCVITGSVPACRNPVAYWCTTTSGYAGVKTNFHYIKREDPRAQNLAKALRDARRDKETLFLFFSHFKSLEAEWVLNGMKLSGIDTEELLSTDLLLMERQAKLIDNSAFGKISFKIVTHKKKKNFLLLNLWECDLISKPFPLDALCFATPSILRENLCKLEDGNYHTFSVVEALKIMVCETQETSVIKENIQKFLKGETLRSEELFIMLGFWCGCKTAQIDRKVSLLLLQDYSREFEYVTHSAPDNYWTDFSEFGNAFEEISLMLKVHYVESTSKGHKVFSLPRDFSPLSFLVVGYYLENLVRKTKKEKLLELPLWYPHDHKSVNFLGNLSINYI</sequence>
<dbReference type="InterPro" id="IPR001205">
    <property type="entry name" value="RNA-dir_pol_C"/>
</dbReference>
<dbReference type="Proteomes" id="UP000203259">
    <property type="component" value="Genome"/>
</dbReference>
<evidence type="ECO:0000259" key="17">
    <source>
        <dbReference type="PROSITE" id="PS51874"/>
    </source>
</evidence>
<dbReference type="InterPro" id="IPR044067">
    <property type="entry name" value="PCV_3C_PRO"/>
</dbReference>
<dbReference type="PRINTS" id="PR00918">
    <property type="entry name" value="CALICVIRUSNS"/>
</dbReference>
<dbReference type="SUPFAM" id="SSF56672">
    <property type="entry name" value="DNA/RNA polymerases"/>
    <property type="match status" value="1"/>
</dbReference>
<evidence type="ECO:0000256" key="11">
    <source>
        <dbReference type="ARBA" id="ARBA00022953"/>
    </source>
</evidence>
<evidence type="ECO:0000256" key="13">
    <source>
        <dbReference type="SAM" id="MobiDB-lite"/>
    </source>
</evidence>
<dbReference type="GO" id="GO:0003724">
    <property type="term" value="F:RNA helicase activity"/>
    <property type="evidence" value="ECO:0007669"/>
    <property type="project" value="InterPro"/>
</dbReference>
<evidence type="ECO:0000256" key="5">
    <source>
        <dbReference type="ARBA" id="ARBA00022692"/>
    </source>
</evidence>
<dbReference type="GeneID" id="22203884"/>
<dbReference type="Pfam" id="PF00680">
    <property type="entry name" value="RdRP_1"/>
    <property type="match status" value="1"/>
</dbReference>
<dbReference type="InterPro" id="IPR043502">
    <property type="entry name" value="DNA/RNA_pol_sf"/>
</dbReference>
<proteinExistence type="predicted"/>
<feature type="transmembrane region" description="Helical" evidence="14">
    <location>
        <begin position="136"/>
        <end position="156"/>
    </location>
</feature>
<dbReference type="PROSITE" id="PS51874">
    <property type="entry name" value="PCV_3C_PRO"/>
    <property type="match status" value="1"/>
</dbReference>
<evidence type="ECO:0000313" key="19">
    <source>
        <dbReference type="Proteomes" id="UP000203259"/>
    </source>
</evidence>
<dbReference type="Gene3D" id="3.30.70.270">
    <property type="match status" value="1"/>
</dbReference>
<keyword evidence="10" id="KW-0067">ATP-binding</keyword>
<accession>A0A0A0P9Y6</accession>
<dbReference type="GO" id="GO:0006508">
    <property type="term" value="P:proteolysis"/>
    <property type="evidence" value="ECO:0007669"/>
    <property type="project" value="UniProtKB-KW"/>
</dbReference>
<keyword evidence="19" id="KW-1185">Reference proteome</keyword>
<organism evidence="18 19">
    <name type="scientific">Carrot torradovirus 1</name>
    <dbReference type="NCBI Taxonomy" id="1425364"/>
    <lineage>
        <taxon>Viruses</taxon>
        <taxon>Riboviria</taxon>
        <taxon>Orthornavirae</taxon>
        <taxon>Pisuviricota</taxon>
        <taxon>Pisoniviricetes</taxon>
        <taxon>Picornavirales</taxon>
        <taxon>Secoviridae</taxon>
        <taxon>Torradovirus</taxon>
        <taxon>Torradovirus carotae</taxon>
    </lineage>
</organism>
<feature type="domain" description="SF3 helicase" evidence="16">
    <location>
        <begin position="379"/>
        <end position="546"/>
    </location>
</feature>
<evidence type="ECO:0000256" key="7">
    <source>
        <dbReference type="ARBA" id="ARBA00022741"/>
    </source>
</evidence>
<keyword evidence="11" id="KW-0693">Viral RNA replication</keyword>
<keyword evidence="12 14" id="KW-1133">Transmembrane helix</keyword>
<dbReference type="GO" id="GO:0003968">
    <property type="term" value="F:RNA-directed RNA polymerase activity"/>
    <property type="evidence" value="ECO:0007669"/>
    <property type="project" value="UniProtKB-KW"/>
</dbReference>
<feature type="domain" description="Peptidase C3" evidence="17">
    <location>
        <begin position="884"/>
        <end position="1101"/>
    </location>
</feature>
<evidence type="ECO:0000256" key="6">
    <source>
        <dbReference type="ARBA" id="ARBA00022695"/>
    </source>
</evidence>
<evidence type="ECO:0000259" key="15">
    <source>
        <dbReference type="PROSITE" id="PS50507"/>
    </source>
</evidence>
<evidence type="ECO:0000256" key="2">
    <source>
        <dbReference type="ARBA" id="ARBA00022484"/>
    </source>
</evidence>